<feature type="non-terminal residue" evidence="2">
    <location>
        <position position="72"/>
    </location>
</feature>
<dbReference type="EMBL" id="BTSY01000004">
    <property type="protein sequence ID" value="GMT25254.1"/>
    <property type="molecule type" value="Genomic_DNA"/>
</dbReference>
<feature type="chain" id="PRO_5043585428" evidence="1">
    <location>
        <begin position="19"/>
        <end position="72"/>
    </location>
</feature>
<feature type="non-terminal residue" evidence="2">
    <location>
        <position position="1"/>
    </location>
</feature>
<organism evidence="2 3">
    <name type="scientific">Pristionchus fissidentatus</name>
    <dbReference type="NCBI Taxonomy" id="1538716"/>
    <lineage>
        <taxon>Eukaryota</taxon>
        <taxon>Metazoa</taxon>
        <taxon>Ecdysozoa</taxon>
        <taxon>Nematoda</taxon>
        <taxon>Chromadorea</taxon>
        <taxon>Rhabditida</taxon>
        <taxon>Rhabditina</taxon>
        <taxon>Diplogasteromorpha</taxon>
        <taxon>Diplogasteroidea</taxon>
        <taxon>Neodiplogasteridae</taxon>
        <taxon>Pristionchus</taxon>
    </lineage>
</organism>
<dbReference type="AlphaFoldDB" id="A0AAV5W5W6"/>
<evidence type="ECO:0000256" key="1">
    <source>
        <dbReference type="SAM" id="SignalP"/>
    </source>
</evidence>
<feature type="signal peptide" evidence="1">
    <location>
        <begin position="1"/>
        <end position="18"/>
    </location>
</feature>
<keyword evidence="3" id="KW-1185">Reference proteome</keyword>
<gene>
    <name evidence="2" type="ORF">PFISCL1PPCAC_16551</name>
</gene>
<sequence>CVSYWWLSSFLSLLPASSMIDPDIDPEENAMRRNPASLMLDPAAGPALKATFVNGQESAMLRSSIPTSPSEI</sequence>
<dbReference type="Proteomes" id="UP001432322">
    <property type="component" value="Unassembled WGS sequence"/>
</dbReference>
<evidence type="ECO:0000313" key="3">
    <source>
        <dbReference type="Proteomes" id="UP001432322"/>
    </source>
</evidence>
<keyword evidence="1" id="KW-0732">Signal</keyword>
<protein>
    <submittedName>
        <fullName evidence="2">Uncharacterized protein</fullName>
    </submittedName>
</protein>
<comment type="caution">
    <text evidence="2">The sequence shown here is derived from an EMBL/GenBank/DDBJ whole genome shotgun (WGS) entry which is preliminary data.</text>
</comment>
<name>A0AAV5W5W6_9BILA</name>
<accession>A0AAV5W5W6</accession>
<proteinExistence type="predicted"/>
<reference evidence="2" key="1">
    <citation type="submission" date="2023-10" db="EMBL/GenBank/DDBJ databases">
        <title>Genome assembly of Pristionchus species.</title>
        <authorList>
            <person name="Yoshida K."/>
            <person name="Sommer R.J."/>
        </authorList>
    </citation>
    <scope>NUCLEOTIDE SEQUENCE</scope>
    <source>
        <strain evidence="2">RS5133</strain>
    </source>
</reference>
<evidence type="ECO:0000313" key="2">
    <source>
        <dbReference type="EMBL" id="GMT25254.1"/>
    </source>
</evidence>